<organism evidence="2">
    <name type="scientific">marine metagenome</name>
    <dbReference type="NCBI Taxonomy" id="408172"/>
    <lineage>
        <taxon>unclassified sequences</taxon>
        <taxon>metagenomes</taxon>
        <taxon>ecological metagenomes</taxon>
    </lineage>
</organism>
<sequence length="45" mass="4671">MGTVNVVFARPISTRAVRGNTEREGGSPLNESVGIGSEATGLRNL</sequence>
<dbReference type="EMBL" id="UINC01205249">
    <property type="protein sequence ID" value="SVE26335.1"/>
    <property type="molecule type" value="Genomic_DNA"/>
</dbReference>
<protein>
    <submittedName>
        <fullName evidence="2">Uncharacterized protein</fullName>
    </submittedName>
</protein>
<gene>
    <name evidence="2" type="ORF">METZ01_LOCUS479189</name>
</gene>
<proteinExistence type="predicted"/>
<name>A0A383C420_9ZZZZ</name>
<evidence type="ECO:0000256" key="1">
    <source>
        <dbReference type="SAM" id="MobiDB-lite"/>
    </source>
</evidence>
<feature type="region of interest" description="Disordered" evidence="1">
    <location>
        <begin position="17"/>
        <end position="45"/>
    </location>
</feature>
<accession>A0A383C420</accession>
<evidence type="ECO:0000313" key="2">
    <source>
        <dbReference type="EMBL" id="SVE26335.1"/>
    </source>
</evidence>
<reference evidence="2" key="1">
    <citation type="submission" date="2018-05" db="EMBL/GenBank/DDBJ databases">
        <authorList>
            <person name="Lanie J.A."/>
            <person name="Ng W.-L."/>
            <person name="Kazmierczak K.M."/>
            <person name="Andrzejewski T.M."/>
            <person name="Davidsen T.M."/>
            <person name="Wayne K.J."/>
            <person name="Tettelin H."/>
            <person name="Glass J.I."/>
            <person name="Rusch D."/>
            <person name="Podicherti R."/>
            <person name="Tsui H.-C.T."/>
            <person name="Winkler M.E."/>
        </authorList>
    </citation>
    <scope>NUCLEOTIDE SEQUENCE</scope>
</reference>
<dbReference type="AlphaFoldDB" id="A0A383C420"/>